<dbReference type="Pfam" id="PF00583">
    <property type="entry name" value="Acetyltransf_1"/>
    <property type="match status" value="1"/>
</dbReference>
<keyword evidence="1 4" id="KW-0808">Transferase</keyword>
<dbReference type="PANTHER" id="PTHR43877">
    <property type="entry name" value="AMINOALKYLPHOSPHONATE N-ACETYLTRANSFERASE-RELATED-RELATED"/>
    <property type="match status" value="1"/>
</dbReference>
<comment type="caution">
    <text evidence="4">The sequence shown here is derived from an EMBL/GenBank/DDBJ whole genome shotgun (WGS) entry which is preliminary data.</text>
</comment>
<dbReference type="CDD" id="cd04301">
    <property type="entry name" value="NAT_SF"/>
    <property type="match status" value="1"/>
</dbReference>
<dbReference type="GO" id="GO:0016746">
    <property type="term" value="F:acyltransferase activity"/>
    <property type="evidence" value="ECO:0007669"/>
    <property type="project" value="UniProtKB-KW"/>
</dbReference>
<keyword evidence="5" id="KW-1185">Reference proteome</keyword>
<dbReference type="InterPro" id="IPR050832">
    <property type="entry name" value="Bact_Acetyltransf"/>
</dbReference>
<protein>
    <submittedName>
        <fullName evidence="4">GNAT family N-acetyltransferase</fullName>
        <ecNumber evidence="4">2.3.-.-</ecNumber>
    </submittedName>
</protein>
<dbReference type="EC" id="2.3.-.-" evidence="4"/>
<name>A0ABW5A1V7_9BACL</name>
<dbReference type="SUPFAM" id="SSF55729">
    <property type="entry name" value="Acyl-CoA N-acyltransferases (Nat)"/>
    <property type="match status" value="1"/>
</dbReference>
<feature type="domain" description="N-acetyltransferase" evidence="3">
    <location>
        <begin position="2"/>
        <end position="158"/>
    </location>
</feature>
<dbReference type="RefSeq" id="WP_386048413.1">
    <property type="nucleotide sequence ID" value="NZ_JBHUIO010000011.1"/>
</dbReference>
<evidence type="ECO:0000259" key="3">
    <source>
        <dbReference type="PROSITE" id="PS51186"/>
    </source>
</evidence>
<evidence type="ECO:0000313" key="4">
    <source>
        <dbReference type="EMBL" id="MFD2171521.1"/>
    </source>
</evidence>
<organism evidence="4 5">
    <name type="scientific">Tumebacillus lipolyticus</name>
    <dbReference type="NCBI Taxonomy" id="1280370"/>
    <lineage>
        <taxon>Bacteria</taxon>
        <taxon>Bacillati</taxon>
        <taxon>Bacillota</taxon>
        <taxon>Bacilli</taxon>
        <taxon>Bacillales</taxon>
        <taxon>Alicyclobacillaceae</taxon>
        <taxon>Tumebacillus</taxon>
    </lineage>
</organism>
<dbReference type="InterPro" id="IPR016181">
    <property type="entry name" value="Acyl_CoA_acyltransferase"/>
</dbReference>
<keyword evidence="2 4" id="KW-0012">Acyltransferase</keyword>
<evidence type="ECO:0000313" key="5">
    <source>
        <dbReference type="Proteomes" id="UP001597343"/>
    </source>
</evidence>
<evidence type="ECO:0000256" key="2">
    <source>
        <dbReference type="ARBA" id="ARBA00023315"/>
    </source>
</evidence>
<proteinExistence type="predicted"/>
<dbReference type="Gene3D" id="3.40.630.30">
    <property type="match status" value="1"/>
</dbReference>
<sequence>MLIIRPSTLEDIPQLVALDNIAWADDINPVPIHWDSTEDYLSSCPPGSQLVAEENGIICGYTHSKKVTPLPSNSHVAELVIAVHPEHQGKGVGKKLLTALEAQTKQEGHRKLTLRVLASNEGAVEFYKRCGYQEQGRLIEEFYLSGRYVDDILMYKML</sequence>
<dbReference type="PROSITE" id="PS51186">
    <property type="entry name" value="GNAT"/>
    <property type="match status" value="1"/>
</dbReference>
<dbReference type="EMBL" id="JBHUIO010000011">
    <property type="protein sequence ID" value="MFD2171521.1"/>
    <property type="molecule type" value="Genomic_DNA"/>
</dbReference>
<evidence type="ECO:0000256" key="1">
    <source>
        <dbReference type="ARBA" id="ARBA00022679"/>
    </source>
</evidence>
<accession>A0ABW5A1V7</accession>
<reference evidence="5" key="1">
    <citation type="journal article" date="2019" name="Int. J. Syst. Evol. Microbiol.">
        <title>The Global Catalogue of Microorganisms (GCM) 10K type strain sequencing project: providing services to taxonomists for standard genome sequencing and annotation.</title>
        <authorList>
            <consortium name="The Broad Institute Genomics Platform"/>
            <consortium name="The Broad Institute Genome Sequencing Center for Infectious Disease"/>
            <person name="Wu L."/>
            <person name="Ma J."/>
        </authorList>
    </citation>
    <scope>NUCLEOTIDE SEQUENCE [LARGE SCALE GENOMIC DNA]</scope>
    <source>
        <strain evidence="5">CGMCC 1.13574</strain>
    </source>
</reference>
<gene>
    <name evidence="4" type="ORF">ACFSOY_16290</name>
</gene>
<dbReference type="Proteomes" id="UP001597343">
    <property type="component" value="Unassembled WGS sequence"/>
</dbReference>
<dbReference type="InterPro" id="IPR000182">
    <property type="entry name" value="GNAT_dom"/>
</dbReference>